<evidence type="ECO:0000256" key="10">
    <source>
        <dbReference type="RuleBase" id="RU003657"/>
    </source>
</evidence>
<evidence type="ECO:0000256" key="2">
    <source>
        <dbReference type="ARBA" id="ARBA00004496"/>
    </source>
</evidence>
<dbReference type="GO" id="GO:0000162">
    <property type="term" value="P:L-tryptophan biosynthetic process"/>
    <property type="evidence" value="ECO:0007669"/>
    <property type="project" value="TreeGrafter"/>
</dbReference>
<comment type="similarity">
    <text evidence="4 9 10">Belongs to the HisA/HisF family.</text>
</comment>
<feature type="active site" description="Proton donor" evidence="9">
    <location>
        <position position="129"/>
    </location>
</feature>
<protein>
    <recommendedName>
        <fullName evidence="9 11">1-(5-phosphoribosyl)-5-[(5-phosphoribosylamino)methylideneamino] imidazole-4-carboxamide isomerase</fullName>
        <ecNumber evidence="9 11">5.3.1.16</ecNumber>
    </recommendedName>
    <alternativeName>
        <fullName evidence="9">Phosphoribosylformimino-5-aminoimidazole carboxamide ribotide isomerase</fullName>
    </alternativeName>
</protein>
<evidence type="ECO:0000256" key="5">
    <source>
        <dbReference type="ARBA" id="ARBA00022490"/>
    </source>
</evidence>
<gene>
    <name evidence="9 12" type="primary">hisA</name>
    <name evidence="12" type="ORF">G4V39_04240</name>
</gene>
<dbReference type="InterPro" id="IPR011060">
    <property type="entry name" value="RibuloseP-bd_barrel"/>
</dbReference>
<dbReference type="GO" id="GO:0000105">
    <property type="term" value="P:L-histidine biosynthetic process"/>
    <property type="evidence" value="ECO:0007669"/>
    <property type="project" value="UniProtKB-UniRule"/>
</dbReference>
<evidence type="ECO:0000256" key="1">
    <source>
        <dbReference type="ARBA" id="ARBA00000901"/>
    </source>
</evidence>
<keyword evidence="7 9" id="KW-0368">Histidine biosynthesis</keyword>
<dbReference type="CDD" id="cd04732">
    <property type="entry name" value="HisA"/>
    <property type="match status" value="1"/>
</dbReference>
<dbReference type="NCBIfam" id="NF010112">
    <property type="entry name" value="PRK13585.1"/>
    <property type="match status" value="1"/>
</dbReference>
<dbReference type="InterPro" id="IPR013785">
    <property type="entry name" value="Aldolase_TIM"/>
</dbReference>
<reference evidence="12 13" key="1">
    <citation type="submission" date="2020-02" db="EMBL/GenBank/DDBJ databases">
        <title>Genome analysis of Thermosulfuriphilus ammonigenes ST65T, an anaerobic thermophilic chemolithoautotrophic bacterium isolated from a deep-sea hydrothermal vent.</title>
        <authorList>
            <person name="Slobodkina G."/>
            <person name="Allioux M."/>
            <person name="Merkel A."/>
            <person name="Alain K."/>
            <person name="Jebbar M."/>
            <person name="Slobodkin A."/>
        </authorList>
    </citation>
    <scope>NUCLEOTIDE SEQUENCE [LARGE SCALE GENOMIC DNA]</scope>
    <source>
        <strain evidence="12 13">ST65</strain>
    </source>
</reference>
<dbReference type="PANTHER" id="PTHR43090:SF2">
    <property type="entry name" value="1-(5-PHOSPHORIBOSYL)-5-[(5-PHOSPHORIBOSYLAMINO)METHYLIDENEAMINO] IMIDAZOLE-4-CARBOXAMIDE ISOMERASE"/>
    <property type="match status" value="1"/>
</dbReference>
<evidence type="ECO:0000313" key="13">
    <source>
        <dbReference type="Proteomes" id="UP000502179"/>
    </source>
</evidence>
<dbReference type="KEGG" id="tav:G4V39_04240"/>
<organism evidence="12 13">
    <name type="scientific">Thermosulfuriphilus ammonigenes</name>
    <dbReference type="NCBI Taxonomy" id="1936021"/>
    <lineage>
        <taxon>Bacteria</taxon>
        <taxon>Pseudomonadati</taxon>
        <taxon>Thermodesulfobacteriota</taxon>
        <taxon>Thermodesulfobacteria</taxon>
        <taxon>Thermodesulfobacteriales</taxon>
        <taxon>Thermodesulfobacteriaceae</taxon>
        <taxon>Thermosulfuriphilus</taxon>
    </lineage>
</organism>
<comment type="subcellular location">
    <subcellularLocation>
        <location evidence="2 9 11">Cytoplasm</location>
    </subcellularLocation>
</comment>
<dbReference type="FunFam" id="3.20.20.70:FF:000009">
    <property type="entry name" value="1-(5-phosphoribosyl)-5-[(5-phosphoribosylamino)methylideneamino] imidazole-4-carboxamide isomerase"/>
    <property type="match status" value="1"/>
</dbReference>
<keyword evidence="6 9" id="KW-0028">Amino-acid biosynthesis</keyword>
<dbReference type="UniPathway" id="UPA00031">
    <property type="reaction ID" value="UER00009"/>
</dbReference>
<evidence type="ECO:0000256" key="7">
    <source>
        <dbReference type="ARBA" id="ARBA00023102"/>
    </source>
</evidence>
<dbReference type="AlphaFoldDB" id="A0A6G7PZ91"/>
<dbReference type="Gene3D" id="3.20.20.70">
    <property type="entry name" value="Aldolase class I"/>
    <property type="match status" value="1"/>
</dbReference>
<evidence type="ECO:0000256" key="11">
    <source>
        <dbReference type="RuleBase" id="RU003658"/>
    </source>
</evidence>
<dbReference type="GO" id="GO:0005737">
    <property type="term" value="C:cytoplasm"/>
    <property type="evidence" value="ECO:0007669"/>
    <property type="project" value="UniProtKB-SubCell"/>
</dbReference>
<dbReference type="NCBIfam" id="TIGR00007">
    <property type="entry name" value="1-(5-phosphoribosyl)-5-[(5-phosphoribosylamino)methylideneamino]imidazole-4-carboxamide isomerase"/>
    <property type="match status" value="1"/>
</dbReference>
<dbReference type="InterPro" id="IPR006063">
    <property type="entry name" value="HisA_bact_arch"/>
</dbReference>
<dbReference type="InterPro" id="IPR023016">
    <property type="entry name" value="HisA/PriA"/>
</dbReference>
<comment type="catalytic activity">
    <reaction evidence="1 9 11">
        <text>1-(5-phospho-beta-D-ribosyl)-5-[(5-phospho-beta-D-ribosylamino)methylideneamino]imidazole-4-carboxamide = 5-[(5-phospho-1-deoxy-D-ribulos-1-ylimino)methylamino]-1-(5-phospho-beta-D-ribosyl)imidazole-4-carboxamide</text>
        <dbReference type="Rhea" id="RHEA:15469"/>
        <dbReference type="ChEBI" id="CHEBI:58435"/>
        <dbReference type="ChEBI" id="CHEBI:58525"/>
        <dbReference type="EC" id="5.3.1.16"/>
    </reaction>
</comment>
<dbReference type="InterPro" id="IPR044524">
    <property type="entry name" value="Isoase_HisA-like"/>
</dbReference>
<dbReference type="PANTHER" id="PTHR43090">
    <property type="entry name" value="1-(5-PHOSPHORIBOSYL)-5-[(5-PHOSPHORIBOSYLAMINO)METHYLIDENEAMINO] IMIDAZOLE-4-CARBOXAMIDE ISOMERASE"/>
    <property type="match status" value="1"/>
</dbReference>
<dbReference type="HAMAP" id="MF_01014">
    <property type="entry name" value="HisA"/>
    <property type="match status" value="1"/>
</dbReference>
<evidence type="ECO:0000256" key="4">
    <source>
        <dbReference type="ARBA" id="ARBA00009667"/>
    </source>
</evidence>
<sequence length="244" mass="26249">MLVVPAIDLKGGRCVRLYQGQMDKETVFSQDPVAMARRWEAEGAELLHLVDLDGAVSGQPVNKPEIEAILKAVSVPVELGGGIRDLATIEEYLALGVDRVILGTIACREPELVREACRLFPGRIVVGIDVRGEKVAVSGWVDTVEIHFLDLAKLFEEAGPRAIIFTDISRDGTRSGVNVEKTRSLVEAVSIPVYAAGGVSTLEDIRQLLPLASLGLEGVITGRAIYTGSLDLREAIALAKKARI</sequence>
<evidence type="ECO:0000256" key="6">
    <source>
        <dbReference type="ARBA" id="ARBA00022605"/>
    </source>
</evidence>
<comment type="pathway">
    <text evidence="3 9 11">Amino-acid biosynthesis; L-histidine biosynthesis; L-histidine from 5-phospho-alpha-D-ribose 1-diphosphate: step 4/9.</text>
</comment>
<dbReference type="EMBL" id="CP048877">
    <property type="protein sequence ID" value="QIJ72841.1"/>
    <property type="molecule type" value="Genomic_DNA"/>
</dbReference>
<dbReference type="Pfam" id="PF00977">
    <property type="entry name" value="His_biosynth"/>
    <property type="match status" value="1"/>
</dbReference>
<dbReference type="EC" id="5.3.1.16" evidence="9 11"/>
<evidence type="ECO:0000313" key="12">
    <source>
        <dbReference type="EMBL" id="QIJ72841.1"/>
    </source>
</evidence>
<evidence type="ECO:0000256" key="9">
    <source>
        <dbReference type="HAMAP-Rule" id="MF_01014"/>
    </source>
</evidence>
<keyword evidence="5 9" id="KW-0963">Cytoplasm</keyword>
<evidence type="ECO:0000256" key="3">
    <source>
        <dbReference type="ARBA" id="ARBA00005133"/>
    </source>
</evidence>
<dbReference type="InterPro" id="IPR006062">
    <property type="entry name" value="His_biosynth"/>
</dbReference>
<dbReference type="GO" id="GO:0003949">
    <property type="term" value="F:1-(5-phosphoribosyl)-5-[(5-phosphoribosylamino)methylideneamino]imidazole-4-carboxamide isomerase activity"/>
    <property type="evidence" value="ECO:0007669"/>
    <property type="project" value="UniProtKB-UniRule"/>
</dbReference>
<name>A0A6G7PZ91_9BACT</name>
<evidence type="ECO:0000256" key="8">
    <source>
        <dbReference type="ARBA" id="ARBA00023235"/>
    </source>
</evidence>
<keyword evidence="8 9" id="KW-0413">Isomerase</keyword>
<accession>A0A6G7PZ91</accession>
<feature type="active site" description="Proton acceptor" evidence="9">
    <location>
        <position position="8"/>
    </location>
</feature>
<proteinExistence type="inferred from homology"/>
<dbReference type="Proteomes" id="UP000502179">
    <property type="component" value="Chromosome"/>
</dbReference>
<dbReference type="SUPFAM" id="SSF51366">
    <property type="entry name" value="Ribulose-phoshate binding barrel"/>
    <property type="match status" value="1"/>
</dbReference>
<keyword evidence="13" id="KW-1185">Reference proteome</keyword>
<dbReference type="RefSeq" id="WP_166033059.1">
    <property type="nucleotide sequence ID" value="NZ_CP048877.1"/>
</dbReference>